<evidence type="ECO:0000256" key="9">
    <source>
        <dbReference type="RuleBase" id="RU369079"/>
    </source>
</evidence>
<feature type="transmembrane region" description="Helical" evidence="9">
    <location>
        <begin position="50"/>
        <end position="66"/>
    </location>
</feature>
<dbReference type="GO" id="GO:0005886">
    <property type="term" value="C:plasma membrane"/>
    <property type="evidence" value="ECO:0007669"/>
    <property type="project" value="UniProtKB-SubCell"/>
</dbReference>
<dbReference type="GO" id="GO:0015740">
    <property type="term" value="P:C4-dicarboxylate transport"/>
    <property type="evidence" value="ECO:0007669"/>
    <property type="project" value="TreeGrafter"/>
</dbReference>
<evidence type="ECO:0000313" key="11">
    <source>
        <dbReference type="EMBL" id="ERJ17982.1"/>
    </source>
</evidence>
<protein>
    <recommendedName>
        <fullName evidence="9">TRAP transporter small permease protein</fullName>
    </recommendedName>
</protein>
<comment type="caution">
    <text evidence="11">The sequence shown here is derived from an EMBL/GenBank/DDBJ whole genome shotgun (WGS) entry which is preliminary data.</text>
</comment>
<dbReference type="STRING" id="1033802.SSPSH_003201"/>
<evidence type="ECO:0000256" key="1">
    <source>
        <dbReference type="ARBA" id="ARBA00004429"/>
    </source>
</evidence>
<organism evidence="11 12">
    <name type="scientific">Salinisphaera shabanensis E1L3A</name>
    <dbReference type="NCBI Taxonomy" id="1033802"/>
    <lineage>
        <taxon>Bacteria</taxon>
        <taxon>Pseudomonadati</taxon>
        <taxon>Pseudomonadota</taxon>
        <taxon>Gammaproteobacteria</taxon>
        <taxon>Salinisphaerales</taxon>
        <taxon>Salinisphaeraceae</taxon>
        <taxon>Salinisphaera</taxon>
    </lineage>
</organism>
<comment type="subcellular location">
    <subcellularLocation>
        <location evidence="1 9">Cell inner membrane</location>
        <topology evidence="1 9">Multi-pass membrane protein</topology>
    </subcellularLocation>
</comment>
<comment type="subunit">
    <text evidence="9">The complex comprises the extracytoplasmic solute receptor protein and the two transmembrane proteins.</text>
</comment>
<dbReference type="OrthoDB" id="4250245at2"/>
<dbReference type="GO" id="GO:0022857">
    <property type="term" value="F:transmembrane transporter activity"/>
    <property type="evidence" value="ECO:0007669"/>
    <property type="project" value="UniProtKB-UniRule"/>
</dbReference>
<evidence type="ECO:0000256" key="3">
    <source>
        <dbReference type="ARBA" id="ARBA00022475"/>
    </source>
</evidence>
<keyword evidence="7 9" id="KW-0472">Membrane</keyword>
<evidence type="ECO:0000256" key="6">
    <source>
        <dbReference type="ARBA" id="ARBA00022989"/>
    </source>
</evidence>
<dbReference type="EMBL" id="AFNV02000025">
    <property type="protein sequence ID" value="ERJ17982.1"/>
    <property type="molecule type" value="Genomic_DNA"/>
</dbReference>
<evidence type="ECO:0000256" key="7">
    <source>
        <dbReference type="ARBA" id="ARBA00023136"/>
    </source>
</evidence>
<accession>U2EHY7</accession>
<keyword evidence="5 9" id="KW-0812">Transmembrane</keyword>
<comment type="similarity">
    <text evidence="8 9">Belongs to the TRAP transporter small permease family.</text>
</comment>
<proteinExistence type="inferred from homology"/>
<keyword evidence="3" id="KW-1003">Cell membrane</keyword>
<dbReference type="Proteomes" id="UP000006242">
    <property type="component" value="Unassembled WGS sequence"/>
</dbReference>
<dbReference type="InterPro" id="IPR007387">
    <property type="entry name" value="TRAP_DctQ"/>
</dbReference>
<reference evidence="11 12" key="2">
    <citation type="journal article" date="2013" name="PLoS ONE">
        <title>INDIGO - INtegrated Data Warehouse of MIcrobial GenOmes with Examples from the Red Sea Extremophiles.</title>
        <authorList>
            <person name="Alam I."/>
            <person name="Antunes A."/>
            <person name="Kamau A.A."/>
            <person name="Ba Alawi W."/>
            <person name="Kalkatawi M."/>
            <person name="Stingl U."/>
            <person name="Bajic V.B."/>
        </authorList>
    </citation>
    <scope>NUCLEOTIDE SEQUENCE [LARGE SCALE GENOMIC DNA]</scope>
    <source>
        <strain evidence="11 12">E1L3A</strain>
    </source>
</reference>
<evidence type="ECO:0000256" key="8">
    <source>
        <dbReference type="ARBA" id="ARBA00038436"/>
    </source>
</evidence>
<feature type="transmembrane region" description="Helical" evidence="9">
    <location>
        <begin position="128"/>
        <end position="149"/>
    </location>
</feature>
<gene>
    <name evidence="11" type="ORF">SSPSH_003201</name>
</gene>
<dbReference type="eggNOG" id="COG3090">
    <property type="taxonomic scope" value="Bacteria"/>
</dbReference>
<keyword evidence="2 9" id="KW-0813">Transport</keyword>
<feature type="domain" description="Tripartite ATP-independent periplasmic transporters DctQ component" evidence="10">
    <location>
        <begin position="24"/>
        <end position="157"/>
    </location>
</feature>
<keyword evidence="4 9" id="KW-0997">Cell inner membrane</keyword>
<dbReference type="Pfam" id="PF04290">
    <property type="entry name" value="DctQ"/>
    <property type="match status" value="1"/>
</dbReference>
<dbReference type="RefSeq" id="WP_006915336.1">
    <property type="nucleotide sequence ID" value="NZ_AFNV02000025.1"/>
</dbReference>
<feature type="transmembrane region" description="Helical" evidence="9">
    <location>
        <begin position="87"/>
        <end position="108"/>
    </location>
</feature>
<dbReference type="AlphaFoldDB" id="U2EHY7"/>
<name>U2EHY7_9GAMM</name>
<evidence type="ECO:0000256" key="4">
    <source>
        <dbReference type="ARBA" id="ARBA00022519"/>
    </source>
</evidence>
<feature type="transmembrane region" description="Helical" evidence="9">
    <location>
        <begin position="12"/>
        <end position="38"/>
    </location>
</feature>
<evidence type="ECO:0000256" key="2">
    <source>
        <dbReference type="ARBA" id="ARBA00022448"/>
    </source>
</evidence>
<evidence type="ECO:0000259" key="10">
    <source>
        <dbReference type="Pfam" id="PF04290"/>
    </source>
</evidence>
<dbReference type="PANTHER" id="PTHR35011:SF10">
    <property type="entry name" value="TRAP TRANSPORTER SMALL PERMEASE PROTEIN"/>
    <property type="match status" value="1"/>
</dbReference>
<reference evidence="11 12" key="1">
    <citation type="journal article" date="2011" name="J. Bacteriol.">
        <title>Genome sequence of Salinisphaera shabanensis, a gammaproteobacterium from the harsh, variable environment of the brine-seawater interface of the Shaban Deep in the Red Sea.</title>
        <authorList>
            <person name="Antunes A."/>
            <person name="Alam I."/>
            <person name="Bajic V.B."/>
            <person name="Stingl U."/>
        </authorList>
    </citation>
    <scope>NUCLEOTIDE SEQUENCE [LARGE SCALE GENOMIC DNA]</scope>
    <source>
        <strain evidence="11 12">E1L3A</strain>
    </source>
</reference>
<keyword evidence="6 9" id="KW-1133">Transmembrane helix</keyword>
<dbReference type="InterPro" id="IPR055348">
    <property type="entry name" value="DctQ"/>
</dbReference>
<keyword evidence="12" id="KW-1185">Reference proteome</keyword>
<sequence>MLERIHQGVDITLFWLAGIALIVMMALVSIDVVARYLFNAPLTFQFELTTNYLMVMVATLGLPWCLRRGAFIKLSVVGRFLGVRSHNLLHVFNALVAAAVLVAIAWFSGVRTWDKFVGGDAMFGVIDWPVWLSTIWVPIGCAMLALRLVTDALLRLRNLDRPVDGDDERTQDARDIAENGGAS</sequence>
<comment type="function">
    <text evidence="9">Part of the tripartite ATP-independent periplasmic (TRAP) transport system.</text>
</comment>
<evidence type="ECO:0000256" key="5">
    <source>
        <dbReference type="ARBA" id="ARBA00022692"/>
    </source>
</evidence>
<dbReference type="PANTHER" id="PTHR35011">
    <property type="entry name" value="2,3-DIKETO-L-GULONATE TRAP TRANSPORTER SMALL PERMEASE PROTEIN YIAM"/>
    <property type="match status" value="1"/>
</dbReference>
<evidence type="ECO:0000313" key="12">
    <source>
        <dbReference type="Proteomes" id="UP000006242"/>
    </source>
</evidence>